<evidence type="ECO:0000313" key="9">
    <source>
        <dbReference type="RefSeq" id="XP_022236677.1"/>
    </source>
</evidence>
<organism evidence="8 9">
    <name type="scientific">Limulus polyphemus</name>
    <name type="common">Atlantic horseshoe crab</name>
    <dbReference type="NCBI Taxonomy" id="6850"/>
    <lineage>
        <taxon>Eukaryota</taxon>
        <taxon>Metazoa</taxon>
        <taxon>Ecdysozoa</taxon>
        <taxon>Arthropoda</taxon>
        <taxon>Chelicerata</taxon>
        <taxon>Merostomata</taxon>
        <taxon>Xiphosura</taxon>
        <taxon>Limulidae</taxon>
        <taxon>Limulus</taxon>
    </lineage>
</organism>
<keyword evidence="4" id="KW-0081">Bacteriolytic enzyme</keyword>
<keyword evidence="7" id="KW-0326">Glycosidase</keyword>
<evidence type="ECO:0000256" key="6">
    <source>
        <dbReference type="ARBA" id="ARBA00023157"/>
    </source>
</evidence>
<dbReference type="CDD" id="cd16890">
    <property type="entry name" value="lyz_i"/>
    <property type="match status" value="1"/>
</dbReference>
<keyword evidence="6" id="KW-1015">Disulfide bond</keyword>
<dbReference type="PROSITE" id="PS51909">
    <property type="entry name" value="LYSOZYME_I"/>
    <property type="match status" value="1"/>
</dbReference>
<dbReference type="Pfam" id="PF05497">
    <property type="entry name" value="Destabilase"/>
    <property type="match status" value="1"/>
</dbReference>
<keyword evidence="3" id="KW-0929">Antimicrobial</keyword>
<accession>A0ABM1RZ72</accession>
<dbReference type="InterPro" id="IPR018247">
    <property type="entry name" value="EF_Hand_1_Ca_BS"/>
</dbReference>
<comment type="catalytic activity">
    <reaction evidence="1">
        <text>Hydrolysis of (1-&gt;4)-beta-linkages between N-acetylmuramic acid and N-acetyl-D-glucosamine residues in a peptidoglycan and between N-acetyl-D-glucosamine residues in chitodextrins.</text>
        <dbReference type="EC" id="3.2.1.17"/>
    </reaction>
</comment>
<reference evidence="9" key="1">
    <citation type="submission" date="2025-08" db="UniProtKB">
        <authorList>
            <consortium name="RefSeq"/>
        </authorList>
    </citation>
    <scope>IDENTIFICATION</scope>
    <source>
        <tissue evidence="9">Muscle</tissue>
    </source>
</reference>
<name>A0ABM1RZ72_LIMPO</name>
<keyword evidence="5" id="KW-0378">Hydrolase</keyword>
<dbReference type="InterPro" id="IPR008597">
    <property type="entry name" value="Invert_lysozyme"/>
</dbReference>
<evidence type="ECO:0000256" key="4">
    <source>
        <dbReference type="ARBA" id="ARBA00022638"/>
    </source>
</evidence>
<evidence type="ECO:0000256" key="2">
    <source>
        <dbReference type="ARBA" id="ARBA00012732"/>
    </source>
</evidence>
<dbReference type="PANTHER" id="PTHR11195">
    <property type="entry name" value="DESTABILASE-RELATED"/>
    <property type="match status" value="1"/>
</dbReference>
<evidence type="ECO:0000313" key="8">
    <source>
        <dbReference type="Proteomes" id="UP000694941"/>
    </source>
</evidence>
<evidence type="ECO:0000256" key="5">
    <source>
        <dbReference type="ARBA" id="ARBA00022801"/>
    </source>
</evidence>
<protein>
    <recommendedName>
        <fullName evidence="2">lysozyme</fullName>
        <ecNumber evidence="2">3.2.1.17</ecNumber>
    </recommendedName>
</protein>
<dbReference type="Gene3D" id="1.10.530.10">
    <property type="match status" value="1"/>
</dbReference>
<sequence length="114" mass="12657">ASTGCNLETGCYHLVGSNYFCGPYVISHTYWVDAGQPGEDPDNPVDFEVCLKNPQCAEAAVEGYMKKWAQDCDHDGQISCNDFARIHKAGPFGCNGTWVLTTDFWSTFKQCYPD</sequence>
<dbReference type="PANTHER" id="PTHR11195:SF13">
    <property type="entry name" value="INVERTEBRATE-TYPE LYSOZYME 2-RELATED"/>
    <property type="match status" value="1"/>
</dbReference>
<feature type="non-terminal residue" evidence="9">
    <location>
        <position position="1"/>
    </location>
</feature>
<evidence type="ECO:0000256" key="3">
    <source>
        <dbReference type="ARBA" id="ARBA00022529"/>
    </source>
</evidence>
<gene>
    <name evidence="9" type="primary">LOC111084193</name>
</gene>
<dbReference type="RefSeq" id="XP_022236677.1">
    <property type="nucleotide sequence ID" value="XM_022380969.1"/>
</dbReference>
<dbReference type="GeneID" id="111084193"/>
<proteinExistence type="predicted"/>
<dbReference type="EC" id="3.2.1.17" evidence="2"/>
<dbReference type="PROSITE" id="PS00018">
    <property type="entry name" value="EF_HAND_1"/>
    <property type="match status" value="1"/>
</dbReference>
<dbReference type="Proteomes" id="UP000694941">
    <property type="component" value="Unplaced"/>
</dbReference>
<keyword evidence="8" id="KW-1185">Reference proteome</keyword>
<evidence type="ECO:0000256" key="1">
    <source>
        <dbReference type="ARBA" id="ARBA00000632"/>
    </source>
</evidence>
<evidence type="ECO:0000256" key="7">
    <source>
        <dbReference type="ARBA" id="ARBA00023295"/>
    </source>
</evidence>